<organism evidence="5 6">
    <name type="scientific">Devosia albogilva</name>
    <dbReference type="NCBI Taxonomy" id="429726"/>
    <lineage>
        <taxon>Bacteria</taxon>
        <taxon>Pseudomonadati</taxon>
        <taxon>Pseudomonadota</taxon>
        <taxon>Alphaproteobacteria</taxon>
        <taxon>Hyphomicrobiales</taxon>
        <taxon>Devosiaceae</taxon>
        <taxon>Devosia</taxon>
    </lineage>
</organism>
<proteinExistence type="predicted"/>
<evidence type="ECO:0000313" key="6">
    <source>
        <dbReference type="Proteomes" id="UP001597521"/>
    </source>
</evidence>
<dbReference type="PROSITE" id="PS50970">
    <property type="entry name" value="HCY"/>
    <property type="match status" value="1"/>
</dbReference>
<feature type="domain" description="Hcy-binding" evidence="4">
    <location>
        <begin position="4"/>
        <end position="311"/>
    </location>
</feature>
<dbReference type="SUPFAM" id="SSF82282">
    <property type="entry name" value="Homocysteine S-methyltransferase"/>
    <property type="match status" value="1"/>
</dbReference>
<dbReference type="PANTHER" id="PTHR11103">
    <property type="entry name" value="SLR1189 PROTEIN"/>
    <property type="match status" value="1"/>
</dbReference>
<comment type="cofactor">
    <cofactor evidence="3">
        <name>Zn(2+)</name>
        <dbReference type="ChEBI" id="CHEBI:29105"/>
    </cofactor>
</comment>
<accession>A0ABW5QK98</accession>
<name>A0ABW5QK98_9HYPH</name>
<dbReference type="Gene3D" id="3.20.20.330">
    <property type="entry name" value="Homocysteine-binding-like domain"/>
    <property type="match status" value="1"/>
</dbReference>
<protein>
    <submittedName>
        <fullName evidence="5">Homocysteine S-methyltransferase family protein</fullName>
    </submittedName>
</protein>
<evidence type="ECO:0000259" key="4">
    <source>
        <dbReference type="PROSITE" id="PS50970"/>
    </source>
</evidence>
<dbReference type="Proteomes" id="UP001597521">
    <property type="component" value="Unassembled WGS sequence"/>
</dbReference>
<evidence type="ECO:0000256" key="3">
    <source>
        <dbReference type="PROSITE-ProRule" id="PRU00333"/>
    </source>
</evidence>
<keyword evidence="3" id="KW-0479">Metal-binding</keyword>
<feature type="binding site" evidence="3">
    <location>
        <position position="227"/>
    </location>
    <ligand>
        <name>Zn(2+)</name>
        <dbReference type="ChEBI" id="CHEBI:29105"/>
    </ligand>
</feature>
<keyword evidence="2 3" id="KW-0808">Transferase</keyword>
<dbReference type="Pfam" id="PF02574">
    <property type="entry name" value="S-methyl_trans"/>
    <property type="match status" value="1"/>
</dbReference>
<feature type="binding site" evidence="3">
    <location>
        <position position="297"/>
    </location>
    <ligand>
        <name>Zn(2+)</name>
        <dbReference type="ChEBI" id="CHEBI:29105"/>
    </ligand>
</feature>
<comment type="caution">
    <text evidence="5">The sequence shown here is derived from an EMBL/GenBank/DDBJ whole genome shotgun (WGS) entry which is preliminary data.</text>
</comment>
<dbReference type="InterPro" id="IPR036589">
    <property type="entry name" value="HCY_dom_sf"/>
</dbReference>
<evidence type="ECO:0000256" key="2">
    <source>
        <dbReference type="ARBA" id="ARBA00022679"/>
    </source>
</evidence>
<dbReference type="InterPro" id="IPR003726">
    <property type="entry name" value="HCY_dom"/>
</dbReference>
<keyword evidence="6" id="KW-1185">Reference proteome</keyword>
<keyword evidence="1 3" id="KW-0489">Methyltransferase</keyword>
<dbReference type="PANTHER" id="PTHR11103:SF18">
    <property type="entry name" value="SLR1189 PROTEIN"/>
    <property type="match status" value="1"/>
</dbReference>
<keyword evidence="3" id="KW-0862">Zinc</keyword>
<gene>
    <name evidence="5" type="ORF">ACFSX5_08280</name>
</gene>
<evidence type="ECO:0000256" key="1">
    <source>
        <dbReference type="ARBA" id="ARBA00022603"/>
    </source>
</evidence>
<sequence length="317" mass="34388">MMHTQRRLPQQEGQMFITDGGVETHLIFNEGEDVQHFAVFTLNDSEPGRARMAEYYRRYIPIAKASGQGFLFDTNTWRANPDWGALVGYDADGLDRVNRGAIAFCRDMAREFEVVGVPTVVSGAIGPRRDAWQYDGVMTIGEAEAYHRPQILSFAAAGADLVTAYTLTNTPEAIGIANVAAGAGIPVVLSFTLETDGNLPGGKPLAQAITEVDAATGNYPAYFMINCAHPIHFASTIRHGGTWLDRIGGLRVNASMKSHAELDESDTLDIGDWHDLAQRYSQLLPLLPNVRVIGGCCGTDHRHIGAISQHCFASVAA</sequence>
<dbReference type="RefSeq" id="WP_386832801.1">
    <property type="nucleotide sequence ID" value="NZ_JBHUNP010000001.1"/>
</dbReference>
<feature type="binding site" evidence="3">
    <location>
        <position position="296"/>
    </location>
    <ligand>
        <name>Zn(2+)</name>
        <dbReference type="ChEBI" id="CHEBI:29105"/>
    </ligand>
</feature>
<reference evidence="6" key="1">
    <citation type="journal article" date="2019" name="Int. J. Syst. Evol. Microbiol.">
        <title>The Global Catalogue of Microorganisms (GCM) 10K type strain sequencing project: providing services to taxonomists for standard genome sequencing and annotation.</title>
        <authorList>
            <consortium name="The Broad Institute Genomics Platform"/>
            <consortium name="The Broad Institute Genome Sequencing Center for Infectious Disease"/>
            <person name="Wu L."/>
            <person name="Ma J."/>
        </authorList>
    </citation>
    <scope>NUCLEOTIDE SEQUENCE [LARGE SCALE GENOMIC DNA]</scope>
    <source>
        <strain evidence="6">CCM 7427</strain>
    </source>
</reference>
<dbReference type="EMBL" id="JBHUNP010000001">
    <property type="protein sequence ID" value="MFD2647784.1"/>
    <property type="molecule type" value="Genomic_DNA"/>
</dbReference>
<evidence type="ECO:0000313" key="5">
    <source>
        <dbReference type="EMBL" id="MFD2647784.1"/>
    </source>
</evidence>